<dbReference type="InterPro" id="IPR036034">
    <property type="entry name" value="PDZ_sf"/>
</dbReference>
<reference evidence="3" key="1">
    <citation type="submission" date="2021-12" db="EMBL/GenBank/DDBJ databases">
        <authorList>
            <person name="King R."/>
        </authorList>
    </citation>
    <scope>NUCLEOTIDE SEQUENCE</scope>
</reference>
<gene>
    <name evidence="3" type="ORF">BEMITA_LOCUS9831</name>
</gene>
<proteinExistence type="predicted"/>
<organism evidence="3 4">
    <name type="scientific">Bemisia tabaci</name>
    <name type="common">Sweetpotato whitefly</name>
    <name type="synonym">Aleurodes tabaci</name>
    <dbReference type="NCBI Taxonomy" id="7038"/>
    <lineage>
        <taxon>Eukaryota</taxon>
        <taxon>Metazoa</taxon>
        <taxon>Ecdysozoa</taxon>
        <taxon>Arthropoda</taxon>
        <taxon>Hexapoda</taxon>
        <taxon>Insecta</taxon>
        <taxon>Pterygota</taxon>
        <taxon>Neoptera</taxon>
        <taxon>Paraneoptera</taxon>
        <taxon>Hemiptera</taxon>
        <taxon>Sternorrhyncha</taxon>
        <taxon>Aleyrodoidea</taxon>
        <taxon>Aleyrodidae</taxon>
        <taxon>Aleyrodinae</taxon>
        <taxon>Bemisia</taxon>
    </lineage>
</organism>
<name>A0A9P0AHB8_BEMTA</name>
<accession>A0A9P0AHB8</accession>
<dbReference type="AlphaFoldDB" id="A0A9P0AHB8"/>
<sequence length="243" mass="26211">MAGVGAGAEARSKASASCSIDSLTDSSFMTPQFSLSPVGEGQGLYSKFSSAYSSSDNFENYFLPLPDVAGITLPEPRVVSIKRQTGARTDFGFSLRRAMVIQRNVVAGTIAQQAVVLAEPGDIVQHRNDSGLLPGDRLLEVDGVAPISELSELSRRSTAAGVEMALDYTNIMSGTLRRSKLNKAKDGRRPSHSRCRRHAEVRRVTSRPRPANPSPATRRHRPITDDAPSRRLRHPASSPSSLA</sequence>
<evidence type="ECO:0000259" key="2">
    <source>
        <dbReference type="PROSITE" id="PS50106"/>
    </source>
</evidence>
<dbReference type="EMBL" id="OU963867">
    <property type="protein sequence ID" value="CAH0391185.1"/>
    <property type="molecule type" value="Genomic_DNA"/>
</dbReference>
<evidence type="ECO:0000313" key="3">
    <source>
        <dbReference type="EMBL" id="CAH0391185.1"/>
    </source>
</evidence>
<keyword evidence="4" id="KW-1185">Reference proteome</keyword>
<dbReference type="PROSITE" id="PS50106">
    <property type="entry name" value="PDZ"/>
    <property type="match status" value="1"/>
</dbReference>
<feature type="domain" description="PDZ" evidence="2">
    <location>
        <begin position="78"/>
        <end position="151"/>
    </location>
</feature>
<dbReference type="Gene3D" id="2.30.42.10">
    <property type="match status" value="1"/>
</dbReference>
<protein>
    <recommendedName>
        <fullName evidence="2">PDZ domain-containing protein</fullName>
    </recommendedName>
</protein>
<feature type="region of interest" description="Disordered" evidence="1">
    <location>
        <begin position="177"/>
        <end position="243"/>
    </location>
</feature>
<dbReference type="InterPro" id="IPR001478">
    <property type="entry name" value="PDZ"/>
</dbReference>
<evidence type="ECO:0000313" key="4">
    <source>
        <dbReference type="Proteomes" id="UP001152759"/>
    </source>
</evidence>
<evidence type="ECO:0000256" key="1">
    <source>
        <dbReference type="SAM" id="MobiDB-lite"/>
    </source>
</evidence>
<dbReference type="Proteomes" id="UP001152759">
    <property type="component" value="Chromosome 6"/>
</dbReference>
<feature type="compositionally biased region" description="Basic residues" evidence="1">
    <location>
        <begin position="190"/>
        <end position="206"/>
    </location>
</feature>